<dbReference type="STRING" id="225164.V4AEB9"/>
<dbReference type="CTD" id="20249272"/>
<dbReference type="OrthoDB" id="422728at2759"/>
<evidence type="ECO:0000256" key="2">
    <source>
        <dbReference type="ARBA" id="ARBA00022786"/>
    </source>
</evidence>
<dbReference type="GeneID" id="20249272"/>
<comment type="similarity">
    <text evidence="1">Belongs to the UFD1 family.</text>
</comment>
<dbReference type="OMA" id="WMMQQLC"/>
<dbReference type="GO" id="GO:0031593">
    <property type="term" value="F:polyubiquitin modification-dependent protein binding"/>
    <property type="evidence" value="ECO:0007669"/>
    <property type="project" value="TreeGrafter"/>
</dbReference>
<evidence type="ECO:0008006" key="8">
    <source>
        <dbReference type="Google" id="ProtNLM"/>
    </source>
</evidence>
<dbReference type="InterPro" id="IPR055417">
    <property type="entry name" value="UFD1_N1"/>
</dbReference>
<reference evidence="6 7" key="1">
    <citation type="journal article" date="2013" name="Nature">
        <title>Insights into bilaterian evolution from three spiralian genomes.</title>
        <authorList>
            <person name="Simakov O."/>
            <person name="Marletaz F."/>
            <person name="Cho S.J."/>
            <person name="Edsinger-Gonzales E."/>
            <person name="Havlak P."/>
            <person name="Hellsten U."/>
            <person name="Kuo D.H."/>
            <person name="Larsson T."/>
            <person name="Lv J."/>
            <person name="Arendt D."/>
            <person name="Savage R."/>
            <person name="Osoegawa K."/>
            <person name="de Jong P."/>
            <person name="Grimwood J."/>
            <person name="Chapman J.A."/>
            <person name="Shapiro H."/>
            <person name="Aerts A."/>
            <person name="Otillar R.P."/>
            <person name="Terry A.Y."/>
            <person name="Boore J.L."/>
            <person name="Grigoriev I.V."/>
            <person name="Lindberg D.R."/>
            <person name="Seaver E.C."/>
            <person name="Weisblat D.A."/>
            <person name="Putnam N.H."/>
            <person name="Rokhsar D.S."/>
        </authorList>
    </citation>
    <scope>NUCLEOTIDE SEQUENCE [LARGE SCALE GENOMIC DNA]</scope>
</reference>
<feature type="domain" description="Ubiquitin fusion degradation protein UFD1 N-terminal subdomain 1" evidence="4">
    <location>
        <begin position="15"/>
        <end position="110"/>
    </location>
</feature>
<dbReference type="EMBL" id="KB202237">
    <property type="protein sequence ID" value="ESO91701.1"/>
    <property type="molecule type" value="Genomic_DNA"/>
</dbReference>
<dbReference type="GO" id="GO:0006511">
    <property type="term" value="P:ubiquitin-dependent protein catabolic process"/>
    <property type="evidence" value="ECO:0007669"/>
    <property type="project" value="InterPro"/>
</dbReference>
<evidence type="ECO:0000256" key="3">
    <source>
        <dbReference type="SAM" id="MobiDB-lite"/>
    </source>
</evidence>
<protein>
    <recommendedName>
        <fullName evidence="8">Ubiquitin fusion degradation protein 1 homolog</fullName>
    </recommendedName>
</protein>
<dbReference type="KEGG" id="lgi:LOTGIDRAFT_233453"/>
<dbReference type="InterPro" id="IPR004854">
    <property type="entry name" value="Ufd1-like"/>
</dbReference>
<organism evidence="6 7">
    <name type="scientific">Lottia gigantea</name>
    <name type="common">Giant owl limpet</name>
    <dbReference type="NCBI Taxonomy" id="225164"/>
    <lineage>
        <taxon>Eukaryota</taxon>
        <taxon>Metazoa</taxon>
        <taxon>Spiralia</taxon>
        <taxon>Lophotrochozoa</taxon>
        <taxon>Mollusca</taxon>
        <taxon>Gastropoda</taxon>
        <taxon>Patellogastropoda</taxon>
        <taxon>Lottioidea</taxon>
        <taxon>Lottiidae</taxon>
        <taxon>Lottia</taxon>
    </lineage>
</organism>
<dbReference type="Gene3D" id="3.10.330.10">
    <property type="match status" value="1"/>
</dbReference>
<gene>
    <name evidence="6" type="ORF">LOTGIDRAFT_233453</name>
</gene>
<dbReference type="FunFam" id="2.40.40.50:FF:000001">
    <property type="entry name" value="Ubiquitin fusion degradation protein 1 homolog"/>
    <property type="match status" value="1"/>
</dbReference>
<accession>V4AEB9</accession>
<feature type="domain" description="Ubiquitin fusion degradation protein UFD1 N-terminal subdomain 2" evidence="5">
    <location>
        <begin position="113"/>
        <end position="187"/>
    </location>
</feature>
<dbReference type="AlphaFoldDB" id="V4AEB9"/>
<dbReference type="Pfam" id="PF24842">
    <property type="entry name" value="UFD1_N2"/>
    <property type="match status" value="1"/>
</dbReference>
<dbReference type="PANTHER" id="PTHR12555:SF13">
    <property type="entry name" value="UBIQUITIN RECOGNITION FACTOR IN ER-ASSOCIATED DEGRADATION PROTEIN 1"/>
    <property type="match status" value="1"/>
</dbReference>
<dbReference type="Proteomes" id="UP000030746">
    <property type="component" value="Unassembled WGS sequence"/>
</dbReference>
<dbReference type="InterPro" id="IPR055418">
    <property type="entry name" value="UFD1_N2"/>
</dbReference>
<proteinExistence type="inferred from homology"/>
<keyword evidence="7" id="KW-1185">Reference proteome</keyword>
<evidence type="ECO:0000259" key="4">
    <source>
        <dbReference type="Pfam" id="PF03152"/>
    </source>
</evidence>
<sequence length="301" mass="33756">MFGFGQMFPEMGRNFSANYRCYSASMLGDREDVERGGKIIMPPSALDQLTRLNIQYPMLFKLTNKKSNRDTHCGVLEFVADEGRIYIPYWMMQNLLLDEGGLVQIENVSLSVATFAKFQPQSVDFLDITNPKAVLENGLRNFACLTTTDVIAIKYNEKIYELCVLETKPGKAVSIIECDMNVEFAAPVGYQEPDYKKMAADKKEAEAEGEPMDADDMMDAAFRAFSGQGNRLDGKLKNTESCPAALDTEMVRRGIPNYNYKKGTITFIRTQKPVNTDNGEVNADFEAFSGQGQSLRKKGRK</sequence>
<keyword evidence="2" id="KW-0833">Ubl conjugation pathway</keyword>
<dbReference type="FunFam" id="3.10.330.10:FF:000002">
    <property type="entry name" value="ubiquitin fusion degradation protein 1 homolog"/>
    <property type="match status" value="1"/>
</dbReference>
<dbReference type="PANTHER" id="PTHR12555">
    <property type="entry name" value="UBIQUITIN FUSION DEGRADATON PROTEIN 1"/>
    <property type="match status" value="1"/>
</dbReference>
<dbReference type="Gene3D" id="2.40.40.50">
    <property type="entry name" value="Ubiquitin fusion degradation protein UFD1, N-terminal domain"/>
    <property type="match status" value="1"/>
</dbReference>
<evidence type="ECO:0000256" key="1">
    <source>
        <dbReference type="ARBA" id="ARBA00006043"/>
    </source>
</evidence>
<dbReference type="RefSeq" id="XP_009057754.1">
    <property type="nucleotide sequence ID" value="XM_009059506.1"/>
</dbReference>
<evidence type="ECO:0000313" key="7">
    <source>
        <dbReference type="Proteomes" id="UP000030746"/>
    </source>
</evidence>
<dbReference type="Pfam" id="PF03152">
    <property type="entry name" value="UFD1_N1"/>
    <property type="match status" value="1"/>
</dbReference>
<dbReference type="GO" id="GO:0034098">
    <property type="term" value="C:VCP-NPL4-UFD1 AAA ATPase complex"/>
    <property type="evidence" value="ECO:0007669"/>
    <property type="project" value="TreeGrafter"/>
</dbReference>
<evidence type="ECO:0000259" key="5">
    <source>
        <dbReference type="Pfam" id="PF24842"/>
    </source>
</evidence>
<dbReference type="InterPro" id="IPR042299">
    <property type="entry name" value="Ufd1-like_Nn"/>
</dbReference>
<feature type="region of interest" description="Disordered" evidence="3">
    <location>
        <begin position="279"/>
        <end position="301"/>
    </location>
</feature>
<dbReference type="HOGENOM" id="CLU_037790_2_0_1"/>
<dbReference type="GO" id="GO:0036503">
    <property type="term" value="P:ERAD pathway"/>
    <property type="evidence" value="ECO:0007669"/>
    <property type="project" value="TreeGrafter"/>
</dbReference>
<evidence type="ECO:0000313" key="6">
    <source>
        <dbReference type="EMBL" id="ESO91701.1"/>
    </source>
</evidence>
<name>V4AEB9_LOTGI</name>